<feature type="transmembrane region" description="Helical" evidence="1">
    <location>
        <begin position="234"/>
        <end position="252"/>
    </location>
</feature>
<keyword evidence="1" id="KW-0472">Membrane</keyword>
<dbReference type="STRING" id="515620.EUBELI_00507"/>
<protein>
    <recommendedName>
        <fullName evidence="4">YhfC family intramembrane metalloprotease</fullName>
    </recommendedName>
</protein>
<feature type="transmembrane region" description="Helical" evidence="1">
    <location>
        <begin position="200"/>
        <end position="222"/>
    </location>
</feature>
<feature type="transmembrane region" description="Helical" evidence="1">
    <location>
        <begin position="25"/>
        <end position="46"/>
    </location>
</feature>
<feature type="transmembrane region" description="Helical" evidence="1">
    <location>
        <begin position="58"/>
        <end position="83"/>
    </location>
</feature>
<keyword evidence="1" id="KW-1133">Transmembrane helix</keyword>
<evidence type="ECO:0000313" key="3">
    <source>
        <dbReference type="Proteomes" id="UP000001476"/>
    </source>
</evidence>
<dbReference type="HOGENOM" id="CLU_955603_0_0_9"/>
<feature type="transmembrane region" description="Helical" evidence="1">
    <location>
        <begin position="258"/>
        <end position="277"/>
    </location>
</feature>
<evidence type="ECO:0008006" key="4">
    <source>
        <dbReference type="Google" id="ProtNLM"/>
    </source>
</evidence>
<feature type="transmembrane region" description="Helical" evidence="1">
    <location>
        <begin position="127"/>
        <end position="148"/>
    </location>
</feature>
<accession>C4Z3Q1</accession>
<evidence type="ECO:0000256" key="1">
    <source>
        <dbReference type="SAM" id="Phobius"/>
    </source>
</evidence>
<dbReference type="EMBL" id="CP001104">
    <property type="protein sequence ID" value="ACR71520.1"/>
    <property type="molecule type" value="Genomic_DNA"/>
</dbReference>
<name>C4Z3Q1_LACE2</name>
<dbReference type="Proteomes" id="UP000001476">
    <property type="component" value="Chromosome"/>
</dbReference>
<keyword evidence="1" id="KW-0812">Transmembrane</keyword>
<keyword evidence="3" id="KW-1185">Reference proteome</keyword>
<gene>
    <name evidence="2" type="ordered locus">EUBELI_00507</name>
</gene>
<organism evidence="2 3">
    <name type="scientific">Lachnospira eligens (strain ATCC 27750 / DSM 3376 / VPI C15-48 / C15-B4)</name>
    <name type="common">Eubacterium eligens</name>
    <dbReference type="NCBI Taxonomy" id="515620"/>
    <lineage>
        <taxon>Bacteria</taxon>
        <taxon>Bacillati</taxon>
        <taxon>Bacillota</taxon>
        <taxon>Clostridia</taxon>
        <taxon>Lachnospirales</taxon>
        <taxon>Lachnospiraceae</taxon>
        <taxon>Lachnospira</taxon>
    </lineage>
</organism>
<dbReference type="eggNOG" id="ENOG503339M">
    <property type="taxonomic scope" value="Bacteria"/>
</dbReference>
<dbReference type="KEGG" id="eel:EUBELI_00507"/>
<proteinExistence type="predicted"/>
<evidence type="ECO:0000313" key="2">
    <source>
        <dbReference type="EMBL" id="ACR71520.1"/>
    </source>
</evidence>
<dbReference type="AlphaFoldDB" id="C4Z3Q1"/>
<reference evidence="2 3" key="1">
    <citation type="journal article" date="2009" name="Proc. Natl. Acad. Sci. U.S.A.">
        <title>Characterizing a model human gut microbiota composed of members of its two dominant bacterial phyla.</title>
        <authorList>
            <person name="Mahowald M.A."/>
            <person name="Rey F.E."/>
            <person name="Seedorf H."/>
            <person name="Turnbaugh P.J."/>
            <person name="Fulton R.S."/>
            <person name="Wollam A."/>
            <person name="Shah N."/>
            <person name="Wang C."/>
            <person name="Magrini V."/>
            <person name="Wilson R.K."/>
            <person name="Cantarel B.L."/>
            <person name="Coutinho P.M."/>
            <person name="Henrissat B."/>
            <person name="Crock L.W."/>
            <person name="Russell A."/>
            <person name="Verberkmoes N.C."/>
            <person name="Hettich R.L."/>
            <person name="Gordon J.I."/>
        </authorList>
    </citation>
    <scope>NUCLEOTIDE SEQUENCE [LARGE SCALE GENOMIC DNA]</scope>
    <source>
        <strain evidence="3">ATCC 27750 / DSM 3376 / VPI C15-48 / C15-B4</strain>
    </source>
</reference>
<feature type="transmembrane region" description="Helical" evidence="1">
    <location>
        <begin position="95"/>
        <end position="115"/>
    </location>
</feature>
<sequence length="291" mass="32224">MFKNLIGGFMENIDIDFGQTVSSGAVSMLVAGAILVLSVLIVAIIITAKRWKGRAIPLLLGLLSYVIFGFMFSQMFMSIIRLIPSVDMSFTYNSSSYIVVYNIVFAVGLAIARWFTVKLMADKYNRAGDVILAGTGIALGDAVMMYGLSVLSYYVYAQAISASGLQKVVEDMLSSGLSAEEVMTEYTANMAQLFNAPEPLWFIMGLATVLDIVLNIILCIVVYGSVKKQINYMLPYYAIIIQFVSNILFQVYNPYSLANTIILFTIKLVVVIGTILYTKQFIMKEIKYSDD</sequence>